<comment type="cofactor">
    <cofactor evidence="1">
        <name>[4Fe-4S] cluster</name>
        <dbReference type="ChEBI" id="CHEBI:49883"/>
    </cofactor>
</comment>
<dbReference type="SFLD" id="SFLDG01082">
    <property type="entry name" value="B12-binding_domain_containing"/>
    <property type="match status" value="1"/>
</dbReference>
<dbReference type="GO" id="GO:0003824">
    <property type="term" value="F:catalytic activity"/>
    <property type="evidence" value="ECO:0007669"/>
    <property type="project" value="InterPro"/>
</dbReference>
<evidence type="ECO:0000313" key="8">
    <source>
        <dbReference type="Proteomes" id="UP000034228"/>
    </source>
</evidence>
<dbReference type="STRING" id="336831.WG68_01825"/>
<evidence type="ECO:0000256" key="4">
    <source>
        <dbReference type="ARBA" id="ARBA00023004"/>
    </source>
</evidence>
<keyword evidence="2" id="KW-0949">S-adenosyl-L-methionine</keyword>
<evidence type="ECO:0000256" key="1">
    <source>
        <dbReference type="ARBA" id="ARBA00001966"/>
    </source>
</evidence>
<dbReference type="InterPro" id="IPR058240">
    <property type="entry name" value="rSAM_sf"/>
</dbReference>
<dbReference type="EMBL" id="LAHO01000001">
    <property type="protein sequence ID" value="KKO47388.1"/>
    <property type="molecule type" value="Genomic_DNA"/>
</dbReference>
<organism evidence="7 8">
    <name type="scientific">Arsukibacterium ikkense</name>
    <dbReference type="NCBI Taxonomy" id="336831"/>
    <lineage>
        <taxon>Bacteria</taxon>
        <taxon>Pseudomonadati</taxon>
        <taxon>Pseudomonadota</taxon>
        <taxon>Gammaproteobacteria</taxon>
        <taxon>Chromatiales</taxon>
        <taxon>Chromatiaceae</taxon>
        <taxon>Arsukibacterium</taxon>
    </lineage>
</organism>
<evidence type="ECO:0000256" key="5">
    <source>
        <dbReference type="ARBA" id="ARBA00023014"/>
    </source>
</evidence>
<keyword evidence="8" id="KW-1185">Reference proteome</keyword>
<dbReference type="SUPFAM" id="SSF102114">
    <property type="entry name" value="Radical SAM enzymes"/>
    <property type="match status" value="1"/>
</dbReference>
<dbReference type="PANTHER" id="PTHR43409:SF16">
    <property type="entry name" value="SLR0320 PROTEIN"/>
    <property type="match status" value="1"/>
</dbReference>
<evidence type="ECO:0000256" key="3">
    <source>
        <dbReference type="ARBA" id="ARBA00022723"/>
    </source>
</evidence>
<comment type="caution">
    <text evidence="7">The sequence shown here is derived from an EMBL/GenBank/DDBJ whole genome shotgun (WGS) entry which is preliminary data.</text>
</comment>
<dbReference type="Pfam" id="PF04055">
    <property type="entry name" value="Radical_SAM"/>
    <property type="match status" value="1"/>
</dbReference>
<gene>
    <name evidence="7" type="ORF">WG68_01825</name>
</gene>
<name>A0A0M2VE35_9GAMM</name>
<keyword evidence="3" id="KW-0479">Metal-binding</keyword>
<dbReference type="GO" id="GO:0051536">
    <property type="term" value="F:iron-sulfur cluster binding"/>
    <property type="evidence" value="ECO:0007669"/>
    <property type="project" value="UniProtKB-KW"/>
</dbReference>
<dbReference type="InterPro" id="IPR051198">
    <property type="entry name" value="BchE-like"/>
</dbReference>
<dbReference type="AlphaFoldDB" id="A0A0M2VE35"/>
<keyword evidence="4" id="KW-0408">Iron</keyword>
<keyword evidence="5" id="KW-0411">Iron-sulfur</keyword>
<sequence length="877" mass="99436">MLKPLKLSVKLLKKAKQSAYILELSALYLNQQIIIMQRNGQAMLSQISGVTKPFLVHDMDLLLLSLFIGQHDKMLNCQSFVANPLVQQVAPQIKVEAVLNRVIQLQQAGVLCEEPVVSADKISEQHVLITRTTADEAITYSQLTGATPSLKALVPDNLSVSIHFAAIITPQGFAAWSARQQRYIALPVTWLVVLLAFADGNNQQQVVADKVDYFDNDTEASQVIAELYANGLLIKQKKVQSASIQDIPVFTPAAPKADVALSWQHIKVDGRIPVYFVPHMENHFPLALGVLFSALQHYQDGMLLARFVLIPINFLEPKDLLNGPYRKFGPGVWLFSNYMWSVDLNLQISQMVKQHNNTNLTIHGGPSTPDYPQACKDFMQSNRSVDIAVHGEGEVAISEIFETIIKNSQDKLGFDEYALTEVMGISFRNALSQTVVHTPGRTRMKEVDVIPSPYLSGFFDGYGGRVEAAIIETNRGCPYGCTFCDWGSATNQKVRKFDYERVKQEIDWIGQNKIKVMWIADANFGMYERDIDIARHIVAVKQQFGYPHEVVVNYTKNSTLKLVEIIKIFTEGNIISQGIISIQTTDEGTLDVINRKNIRTERYDELTEIFSDLKLPLSTDLMIGLPGITVAAFKEDLQRYIDMDVSVKAYPTQLLPNSPMADPAYIEKYQIKVDAHNFLISSFSYSEQDLVQMKAMYQLYVMADGYSLLRYVMRYLQWEHNIAAMQFLQDLLQQVTEQPGQYPHISWAVRFFNQDKTMPGGFATFYQQIAQFIQQHYQITADPGLATVLQVNLLCMPDDTCSYPLTTELQHDFNRYFKEFKQLNKPLADYPPALFQVTDPNSMVSVDMNYLQYDTHQFFWELHSDVSRPKSISDFTA</sequence>
<dbReference type="InterPro" id="IPR007197">
    <property type="entry name" value="rSAM"/>
</dbReference>
<feature type="domain" description="Radical SAM core" evidence="6">
    <location>
        <begin position="462"/>
        <end position="684"/>
    </location>
</feature>
<dbReference type="GO" id="GO:0005829">
    <property type="term" value="C:cytosol"/>
    <property type="evidence" value="ECO:0007669"/>
    <property type="project" value="TreeGrafter"/>
</dbReference>
<dbReference type="PROSITE" id="PS51918">
    <property type="entry name" value="RADICAL_SAM"/>
    <property type="match status" value="1"/>
</dbReference>
<evidence type="ECO:0000313" key="7">
    <source>
        <dbReference type="EMBL" id="KKO47388.1"/>
    </source>
</evidence>
<dbReference type="PANTHER" id="PTHR43409">
    <property type="entry name" value="ANAEROBIC MAGNESIUM-PROTOPORPHYRIN IX MONOMETHYL ESTER CYCLASE-RELATED"/>
    <property type="match status" value="1"/>
</dbReference>
<dbReference type="Gene3D" id="3.40.50.280">
    <property type="entry name" value="Cobalamin-binding domain"/>
    <property type="match status" value="1"/>
</dbReference>
<accession>A0A0M2VE35</accession>
<dbReference type="GO" id="GO:0046872">
    <property type="term" value="F:metal ion binding"/>
    <property type="evidence" value="ECO:0007669"/>
    <property type="project" value="UniProtKB-KW"/>
</dbReference>
<protein>
    <recommendedName>
        <fullName evidence="6">Radical SAM core domain-containing protein</fullName>
    </recommendedName>
</protein>
<dbReference type="CDD" id="cd01335">
    <property type="entry name" value="Radical_SAM"/>
    <property type="match status" value="1"/>
</dbReference>
<dbReference type="InterPro" id="IPR023404">
    <property type="entry name" value="rSAM_horseshoe"/>
</dbReference>
<dbReference type="PATRIC" id="fig|336831.14.peg.2571"/>
<evidence type="ECO:0000259" key="6">
    <source>
        <dbReference type="PROSITE" id="PS51918"/>
    </source>
</evidence>
<dbReference type="SMART" id="SM00729">
    <property type="entry name" value="Elp3"/>
    <property type="match status" value="1"/>
</dbReference>
<reference evidence="7 8" key="1">
    <citation type="submission" date="2015-03" db="EMBL/GenBank/DDBJ databases">
        <title>Draft genome sequences of two protease-producing strains of Arsukibacterium isolated from two cold and alkaline environments.</title>
        <authorList>
            <person name="Lylloff J.E."/>
            <person name="Skov L.B."/>
            <person name="Jepsen M."/>
            <person name="Hallin P.F."/>
            <person name="Sorensen S.J."/>
            <person name="Stougaard P."/>
            <person name="Glaring M.A."/>
        </authorList>
    </citation>
    <scope>NUCLEOTIDE SEQUENCE [LARGE SCALE GENOMIC DNA]</scope>
    <source>
        <strain evidence="7 8">GCM72</strain>
    </source>
</reference>
<proteinExistence type="predicted"/>
<dbReference type="InterPro" id="IPR006638">
    <property type="entry name" value="Elp3/MiaA/NifB-like_rSAM"/>
</dbReference>
<dbReference type="Gene3D" id="3.80.30.20">
    <property type="entry name" value="tm_1862 like domain"/>
    <property type="match status" value="1"/>
</dbReference>
<dbReference type="Proteomes" id="UP000034228">
    <property type="component" value="Unassembled WGS sequence"/>
</dbReference>
<dbReference type="SFLD" id="SFLDS00029">
    <property type="entry name" value="Radical_SAM"/>
    <property type="match status" value="1"/>
</dbReference>
<evidence type="ECO:0000256" key="2">
    <source>
        <dbReference type="ARBA" id="ARBA00022691"/>
    </source>
</evidence>